<proteinExistence type="predicted"/>
<feature type="chain" id="PRO_5012984042" description="Cell surface protein" evidence="1">
    <location>
        <begin position="24"/>
        <end position="516"/>
    </location>
</feature>
<dbReference type="EMBL" id="BCMF01000004">
    <property type="protein sequence ID" value="GAW99091.1"/>
    <property type="molecule type" value="Genomic_DNA"/>
</dbReference>
<comment type="caution">
    <text evidence="2">The sequence shown here is derived from an EMBL/GenBank/DDBJ whole genome shotgun (WGS) entry which is preliminary data.</text>
</comment>
<evidence type="ECO:0008006" key="4">
    <source>
        <dbReference type="Google" id="ProtNLM"/>
    </source>
</evidence>
<feature type="signal peptide" evidence="1">
    <location>
        <begin position="1"/>
        <end position="23"/>
    </location>
</feature>
<dbReference type="Gene3D" id="3.80.10.10">
    <property type="entry name" value="Ribonuclease Inhibitor"/>
    <property type="match status" value="1"/>
</dbReference>
<protein>
    <recommendedName>
        <fullName evidence="4">Cell surface protein</fullName>
    </recommendedName>
</protein>
<dbReference type="OrthoDB" id="2272520at2"/>
<keyword evidence="3" id="KW-1185">Reference proteome</keyword>
<gene>
    <name evidence="2" type="ORF">IWT30_01051</name>
</gene>
<keyword evidence="1" id="KW-0732">Signal</keyword>
<dbReference type="Proteomes" id="UP000198374">
    <property type="component" value="Unassembled WGS sequence"/>
</dbReference>
<reference evidence="2 3" key="1">
    <citation type="submission" date="2015-11" db="EMBL/GenBank/DDBJ databases">
        <title>Draft genome sequences of new species of the genus Lactobacillus isolated from orchardgrass silage.</title>
        <authorList>
            <person name="Tohno M."/>
            <person name="Tanizawa Y."/>
            <person name="Arita M."/>
        </authorList>
    </citation>
    <scope>NUCLEOTIDE SEQUENCE [LARGE SCALE GENOMIC DNA]</scope>
    <source>
        <strain evidence="2 3">IWT30</strain>
    </source>
</reference>
<dbReference type="SUPFAM" id="SSF52047">
    <property type="entry name" value="RNI-like"/>
    <property type="match status" value="1"/>
</dbReference>
<dbReference type="InterPro" id="IPR001611">
    <property type="entry name" value="Leu-rich_rpt"/>
</dbReference>
<organism evidence="2 3">
    <name type="scientific">Secundilactobacillus mixtipabuli</name>
    <dbReference type="NCBI Taxonomy" id="1435342"/>
    <lineage>
        <taxon>Bacteria</taxon>
        <taxon>Bacillati</taxon>
        <taxon>Bacillota</taxon>
        <taxon>Bacilli</taxon>
        <taxon>Lactobacillales</taxon>
        <taxon>Lactobacillaceae</taxon>
        <taxon>Secundilactobacillus</taxon>
    </lineage>
</organism>
<sequence precursor="true">MIFSTLLALFVLFLFGSGQPVKAASYDDNTLVSYGIPDNVVQVMLNNSMYADGQSPTQKGQTPDQFTIKNVTQLTTISLANRMGASHSTANSTVADWVASGTANSLYDISANVYAQNTEDKVTGDSGSLATKALVFDGHTLTDQYHPAFNMLMQIVASANNATTVDLTGVTSEVTDTTLAQSLISLFQTPRLTSINKLLLGDNNLTDASLYIMGQTVMNVTDAQNLTSLDLSNNHITQLAWGRNFPITQKLTDLNMSGNSVKKITDTLDHFLQPIVNHYGTADLSTSDLDAGDWNTIDYIVSLLNISSGVIKLSDSSINAVATSNTHKLNNQAIQNAIPQLTDATIDDLLNDSSVKLSDTTKAKLQDQKAINQGGGTSTAENSVAVSGELDFGTNVLNSLDSSFTAKDSLTLNATILPGSQLTATMDDWKVQDGSSSFKGNIIFPANSAFSGNTNLNADTPAVLYTNNGSDPEKLSSTLTGLTLKIPEDQRSAVRAKSYQTSITWHVDAQQSANQQ</sequence>
<name>A0A1Z5IBW0_9LACO</name>
<dbReference type="RefSeq" id="WP_089108893.1">
    <property type="nucleotide sequence ID" value="NZ_BCMF01000004.1"/>
</dbReference>
<dbReference type="PROSITE" id="PS51450">
    <property type="entry name" value="LRR"/>
    <property type="match status" value="1"/>
</dbReference>
<dbReference type="AlphaFoldDB" id="A0A1Z5IBW0"/>
<dbReference type="InterPro" id="IPR032675">
    <property type="entry name" value="LRR_dom_sf"/>
</dbReference>
<accession>A0A1Z5IBW0</accession>
<evidence type="ECO:0000256" key="1">
    <source>
        <dbReference type="SAM" id="SignalP"/>
    </source>
</evidence>
<evidence type="ECO:0000313" key="2">
    <source>
        <dbReference type="EMBL" id="GAW99091.1"/>
    </source>
</evidence>
<evidence type="ECO:0000313" key="3">
    <source>
        <dbReference type="Proteomes" id="UP000198374"/>
    </source>
</evidence>